<dbReference type="PROSITE" id="PS51257">
    <property type="entry name" value="PROKAR_LIPOPROTEIN"/>
    <property type="match status" value="1"/>
</dbReference>
<evidence type="ECO:0000313" key="2">
    <source>
        <dbReference type="EMBL" id="SDB44853.1"/>
    </source>
</evidence>
<name>A0A1G6DI85_9HYPH</name>
<gene>
    <name evidence="2" type="ORF">SAMN02982931_03430</name>
</gene>
<sequence length="205" mass="22393">MRFVPVKTLSVLAALLIGACTSAAANGTNTSPFMATTGRTAQPIGHHEFCIRNTAECATHARSNKRVQLTAELWNMLVEINSSVNSSIRPVTDQDLFGKPEVWVYPTESGDCEDYVLLKRKILADSGWPIGALLITVVRQQSGDGHAVLTVLTDRGDLILDNLDSHITLWNGTPYRYLKRQSTVNAGEWVSIDDGRATVVGSVRK</sequence>
<dbReference type="Pfam" id="PF06035">
    <property type="entry name" value="Peptidase_C93"/>
    <property type="match status" value="1"/>
</dbReference>
<dbReference type="AlphaFoldDB" id="A0A1G6DI85"/>
<dbReference type="PANTHER" id="PTHR39327">
    <property type="match status" value="1"/>
</dbReference>
<dbReference type="EMBL" id="FMXQ01000007">
    <property type="protein sequence ID" value="SDB44853.1"/>
    <property type="molecule type" value="Genomic_DNA"/>
</dbReference>
<evidence type="ECO:0000313" key="3">
    <source>
        <dbReference type="Proteomes" id="UP000199071"/>
    </source>
</evidence>
<keyword evidence="1" id="KW-0732">Signal</keyword>
<protein>
    <submittedName>
        <fullName evidence="2">Predicted transglutaminase-like cysteine proteinase</fullName>
    </submittedName>
</protein>
<dbReference type="Gene3D" id="3.10.620.30">
    <property type="match status" value="1"/>
</dbReference>
<dbReference type="InterPro" id="IPR010319">
    <property type="entry name" value="Transglutaminase-like_Cys_pept"/>
</dbReference>
<evidence type="ECO:0000256" key="1">
    <source>
        <dbReference type="SAM" id="SignalP"/>
    </source>
</evidence>
<reference evidence="2 3" key="1">
    <citation type="submission" date="2016-10" db="EMBL/GenBank/DDBJ databases">
        <authorList>
            <person name="de Groot N.N."/>
        </authorList>
    </citation>
    <scope>NUCLEOTIDE SEQUENCE [LARGE SCALE GENOMIC DNA]</scope>
    <source>
        <strain evidence="2 3">ATCC 35022</strain>
    </source>
</reference>
<proteinExistence type="predicted"/>
<feature type="chain" id="PRO_5011522991" evidence="1">
    <location>
        <begin position="25"/>
        <end position="205"/>
    </location>
</feature>
<organism evidence="2 3">
    <name type="scientific">Bauldia litoralis</name>
    <dbReference type="NCBI Taxonomy" id="665467"/>
    <lineage>
        <taxon>Bacteria</taxon>
        <taxon>Pseudomonadati</taxon>
        <taxon>Pseudomonadota</taxon>
        <taxon>Alphaproteobacteria</taxon>
        <taxon>Hyphomicrobiales</taxon>
        <taxon>Kaistiaceae</taxon>
        <taxon>Bauldia</taxon>
    </lineage>
</organism>
<dbReference type="PANTHER" id="PTHR39327:SF1">
    <property type="entry name" value="BLR5470 PROTEIN"/>
    <property type="match status" value="1"/>
</dbReference>
<dbReference type="STRING" id="665467.SAMN02982931_03430"/>
<feature type="signal peptide" evidence="1">
    <location>
        <begin position="1"/>
        <end position="24"/>
    </location>
</feature>
<keyword evidence="3" id="KW-1185">Reference proteome</keyword>
<dbReference type="RefSeq" id="WP_175478494.1">
    <property type="nucleotide sequence ID" value="NZ_FMXQ01000007.1"/>
</dbReference>
<accession>A0A1G6DI85</accession>
<dbReference type="Proteomes" id="UP000199071">
    <property type="component" value="Unassembled WGS sequence"/>
</dbReference>